<reference evidence="1 2" key="1">
    <citation type="submission" date="2021-07" db="EMBL/GenBank/DDBJ databases">
        <title>Mesonia aestuariivivens sp. nov., isolated from a tidal flat.</title>
        <authorList>
            <person name="Kim Y.-O."/>
            <person name="Yoon J.-H."/>
        </authorList>
    </citation>
    <scope>NUCLEOTIDE SEQUENCE [LARGE SCALE GENOMIC DNA]</scope>
    <source>
        <strain evidence="1 2">JHPTF-M18</strain>
    </source>
</reference>
<dbReference type="Proteomes" id="UP000719267">
    <property type="component" value="Unassembled WGS sequence"/>
</dbReference>
<dbReference type="RefSeq" id="WP_219039787.1">
    <property type="nucleotide sequence ID" value="NZ_JAHWDF010000005.1"/>
</dbReference>
<proteinExistence type="predicted"/>
<organism evidence="1 2">
    <name type="scientific">Mesonia aestuariivivens</name>
    <dbReference type="NCBI Taxonomy" id="2796128"/>
    <lineage>
        <taxon>Bacteria</taxon>
        <taxon>Pseudomonadati</taxon>
        <taxon>Bacteroidota</taxon>
        <taxon>Flavobacteriia</taxon>
        <taxon>Flavobacteriales</taxon>
        <taxon>Flavobacteriaceae</taxon>
        <taxon>Mesonia</taxon>
    </lineage>
</organism>
<keyword evidence="2" id="KW-1185">Reference proteome</keyword>
<protein>
    <submittedName>
        <fullName evidence="1">Uncharacterized protein</fullName>
    </submittedName>
</protein>
<accession>A0ABS6W0X6</accession>
<gene>
    <name evidence="1" type="ORF">KW502_06815</name>
</gene>
<comment type="caution">
    <text evidence="1">The sequence shown here is derived from an EMBL/GenBank/DDBJ whole genome shotgun (WGS) entry which is preliminary data.</text>
</comment>
<evidence type="ECO:0000313" key="1">
    <source>
        <dbReference type="EMBL" id="MBW2961506.1"/>
    </source>
</evidence>
<evidence type="ECO:0000313" key="2">
    <source>
        <dbReference type="Proteomes" id="UP000719267"/>
    </source>
</evidence>
<sequence length="176" mass="20435">MSEYSKNLSFDESLLESDFHKKNLEIGSLNLTEINYRTNLKTELEYKEVEGEYKFLSVVRENPHLNVQDDINFYLYWFLNSEDNTFQETFSDNIENEVSVISSEIERVLSSLPKKSNLVQPLINKSQRYINRYSDFAPKGVYKNLASSSESSLQSSVNSKIRPLEVLLKKLQNASK</sequence>
<dbReference type="EMBL" id="JAHWDF010000005">
    <property type="protein sequence ID" value="MBW2961506.1"/>
    <property type="molecule type" value="Genomic_DNA"/>
</dbReference>
<name>A0ABS6W0X6_9FLAO</name>